<gene>
    <name evidence="3" type="ORF">GCM10011416_22160</name>
</gene>
<dbReference type="AlphaFoldDB" id="A0A917MFH5"/>
<evidence type="ECO:0000313" key="3">
    <source>
        <dbReference type="EMBL" id="GGH02874.1"/>
    </source>
</evidence>
<dbReference type="PANTHER" id="PTHR39200:SF1">
    <property type="entry name" value="AUTO-TRANSPORTER ADHESIN HEAD GIN DOMAIN-CONTAINING PROTEIN-RELATED"/>
    <property type="match status" value="1"/>
</dbReference>
<dbReference type="Pfam" id="PF10988">
    <property type="entry name" value="DUF2807"/>
    <property type="match status" value="1"/>
</dbReference>
<reference evidence="3" key="1">
    <citation type="journal article" date="2014" name="Int. J. Syst. Evol. Microbiol.">
        <title>Complete genome sequence of Corynebacterium casei LMG S-19264T (=DSM 44701T), isolated from a smear-ripened cheese.</title>
        <authorList>
            <consortium name="US DOE Joint Genome Institute (JGI-PGF)"/>
            <person name="Walter F."/>
            <person name="Albersmeier A."/>
            <person name="Kalinowski J."/>
            <person name="Ruckert C."/>
        </authorList>
    </citation>
    <scope>NUCLEOTIDE SEQUENCE</scope>
    <source>
        <strain evidence="3">CGMCC 1.15763</strain>
    </source>
</reference>
<name>A0A917MFH5_9FLAO</name>
<proteinExistence type="predicted"/>
<feature type="domain" description="Putative auto-transporter adhesin head GIN" evidence="2">
    <location>
        <begin position="46"/>
        <end position="227"/>
    </location>
</feature>
<dbReference type="Proteomes" id="UP000633278">
    <property type="component" value="Unassembled WGS sequence"/>
</dbReference>
<feature type="chain" id="PRO_5036746116" evidence="1">
    <location>
        <begin position="21"/>
        <end position="244"/>
    </location>
</feature>
<dbReference type="InterPro" id="IPR021255">
    <property type="entry name" value="DUF2807"/>
</dbReference>
<accession>A0A917MFH5</accession>
<evidence type="ECO:0000259" key="2">
    <source>
        <dbReference type="Pfam" id="PF10988"/>
    </source>
</evidence>
<keyword evidence="1" id="KW-0732">Signal</keyword>
<dbReference type="EMBL" id="BMJW01000003">
    <property type="protein sequence ID" value="GGH02874.1"/>
    <property type="molecule type" value="Genomic_DNA"/>
</dbReference>
<comment type="caution">
    <text evidence="3">The sequence shown here is derived from an EMBL/GenBank/DDBJ whole genome shotgun (WGS) entry which is preliminary data.</text>
</comment>
<evidence type="ECO:0000256" key="1">
    <source>
        <dbReference type="SAM" id="SignalP"/>
    </source>
</evidence>
<sequence>MKKNIIISCVLLILSFSTQAQNWWGNSKSIRGNGHVVTENRKTSSYDGISIGGSFDVILVKGKEGKITLRGEENILKYIETEVSGSTLKIQYKRNTNIRTTRKLTITIPYRDIDKISLGGSGNITAKELIKADEMALSIGGSGNINLKIDANELKTSIGGSGSINVSGSSKELTCSIAGSGSIKAYDLKTSIVNANIAGSGSIRTTVANQIKANVVGSGNIYYRGNPKKISSKSVGSGSIIDKN</sequence>
<keyword evidence="4" id="KW-1185">Reference proteome</keyword>
<dbReference type="PANTHER" id="PTHR39200">
    <property type="entry name" value="HYPOTHETICAL EXPORTED PROTEIN"/>
    <property type="match status" value="1"/>
</dbReference>
<dbReference type="RefSeq" id="WP_188599418.1">
    <property type="nucleotide sequence ID" value="NZ_BMJW01000003.1"/>
</dbReference>
<reference evidence="3" key="2">
    <citation type="submission" date="2020-09" db="EMBL/GenBank/DDBJ databases">
        <authorList>
            <person name="Sun Q."/>
            <person name="Zhou Y."/>
        </authorList>
    </citation>
    <scope>NUCLEOTIDE SEQUENCE</scope>
    <source>
        <strain evidence="3">CGMCC 1.15763</strain>
    </source>
</reference>
<feature type="signal peptide" evidence="1">
    <location>
        <begin position="1"/>
        <end position="20"/>
    </location>
</feature>
<evidence type="ECO:0000313" key="4">
    <source>
        <dbReference type="Proteomes" id="UP000633278"/>
    </source>
</evidence>
<dbReference type="Gene3D" id="2.160.20.120">
    <property type="match status" value="1"/>
</dbReference>
<organism evidence="3 4">
    <name type="scientific">Polaribacter pacificus</name>
    <dbReference type="NCBI Taxonomy" id="1775173"/>
    <lineage>
        <taxon>Bacteria</taxon>
        <taxon>Pseudomonadati</taxon>
        <taxon>Bacteroidota</taxon>
        <taxon>Flavobacteriia</taxon>
        <taxon>Flavobacteriales</taxon>
        <taxon>Flavobacteriaceae</taxon>
    </lineage>
</organism>
<protein>
    <submittedName>
        <fullName evidence="3">DUF2807 domain-containing protein</fullName>
    </submittedName>
</protein>